<protein>
    <recommendedName>
        <fullName evidence="2">FAD-binding FR-type domain-containing protein</fullName>
    </recommendedName>
</protein>
<feature type="domain" description="FAD-binding FR-type" evidence="2">
    <location>
        <begin position="1"/>
        <end position="105"/>
    </location>
</feature>
<keyword evidence="1" id="KW-1133">Transmembrane helix</keyword>
<evidence type="ECO:0000313" key="3">
    <source>
        <dbReference type="EMBL" id="OGZ01597.1"/>
    </source>
</evidence>
<dbReference type="PRINTS" id="PR00410">
    <property type="entry name" value="PHEHYDRXLASE"/>
</dbReference>
<gene>
    <name evidence="3" type="ORF">A3A43_01675</name>
</gene>
<dbReference type="CDD" id="cd00322">
    <property type="entry name" value="FNR_like"/>
    <property type="match status" value="1"/>
</dbReference>
<evidence type="ECO:0000256" key="1">
    <source>
        <dbReference type="SAM" id="Phobius"/>
    </source>
</evidence>
<feature type="transmembrane region" description="Helical" evidence="1">
    <location>
        <begin position="204"/>
        <end position="223"/>
    </location>
</feature>
<dbReference type="AlphaFoldDB" id="A0A1G2CK15"/>
<dbReference type="PROSITE" id="PS51384">
    <property type="entry name" value="FAD_FR"/>
    <property type="match status" value="1"/>
</dbReference>
<dbReference type="InterPro" id="IPR039261">
    <property type="entry name" value="FNR_nucleotide-bd"/>
</dbReference>
<keyword evidence="1" id="KW-0472">Membrane</keyword>
<dbReference type="InterPro" id="IPR017938">
    <property type="entry name" value="Riboflavin_synthase-like_b-brl"/>
</dbReference>
<name>A0A1G2CK15_9BACT</name>
<organism evidence="3 4">
    <name type="scientific">Candidatus Liptonbacteria bacterium RIFCSPLOWO2_01_FULL_56_20</name>
    <dbReference type="NCBI Taxonomy" id="1798652"/>
    <lineage>
        <taxon>Bacteria</taxon>
        <taxon>Candidatus Liptoniibacteriota</taxon>
    </lineage>
</organism>
<sequence length="240" mass="26441">MAEYFFPLSRREEIAEDTLAFTFDTRGSGFSFRAGQHVDLTLIDPPATDAEGNNRTFSIASSPNEPASILIATRMRPTAFKNSLKIVPLGTRVKVAGPMGSLALHRDAARPAVMLAGGIGITLMRSMVIWAAEERLPHRIYLFYSNRTPQASAFLKDLESAQEENKNFTLVATITDSHDSDWKHESGRIDETMMKKSVPDLARAIFYLAGPPVMVGAMLGILARLDVDGDNIKTEEFTGY</sequence>
<dbReference type="Gene3D" id="3.40.50.80">
    <property type="entry name" value="Nucleotide-binding domain of ferredoxin-NADP reductase (FNR) module"/>
    <property type="match status" value="1"/>
</dbReference>
<comment type="caution">
    <text evidence="3">The sequence shown here is derived from an EMBL/GenBank/DDBJ whole genome shotgun (WGS) entry which is preliminary data.</text>
</comment>
<dbReference type="PANTHER" id="PTHR47354:SF5">
    <property type="entry name" value="PROTEIN RFBI"/>
    <property type="match status" value="1"/>
</dbReference>
<keyword evidence="1" id="KW-0812">Transmembrane</keyword>
<dbReference type="InterPro" id="IPR008333">
    <property type="entry name" value="Cbr1-like_FAD-bd_dom"/>
</dbReference>
<dbReference type="EMBL" id="MHLC01000007">
    <property type="protein sequence ID" value="OGZ01597.1"/>
    <property type="molecule type" value="Genomic_DNA"/>
</dbReference>
<dbReference type="GO" id="GO:0016491">
    <property type="term" value="F:oxidoreductase activity"/>
    <property type="evidence" value="ECO:0007669"/>
    <property type="project" value="InterPro"/>
</dbReference>
<evidence type="ECO:0000259" key="2">
    <source>
        <dbReference type="PROSITE" id="PS51384"/>
    </source>
</evidence>
<dbReference type="InterPro" id="IPR001433">
    <property type="entry name" value="OxRdtase_FAD/NAD-bd"/>
</dbReference>
<dbReference type="STRING" id="1798652.A3A43_01675"/>
<dbReference type="PANTHER" id="PTHR47354">
    <property type="entry name" value="NADH OXIDOREDUCTASE HCR"/>
    <property type="match status" value="1"/>
</dbReference>
<evidence type="ECO:0000313" key="4">
    <source>
        <dbReference type="Proteomes" id="UP000178495"/>
    </source>
</evidence>
<proteinExistence type="predicted"/>
<dbReference type="Pfam" id="PF00970">
    <property type="entry name" value="FAD_binding_6"/>
    <property type="match status" value="1"/>
</dbReference>
<dbReference type="SUPFAM" id="SSF52343">
    <property type="entry name" value="Ferredoxin reductase-like, C-terminal NADP-linked domain"/>
    <property type="match status" value="1"/>
</dbReference>
<dbReference type="Pfam" id="PF00175">
    <property type="entry name" value="NAD_binding_1"/>
    <property type="match status" value="1"/>
</dbReference>
<accession>A0A1G2CK15</accession>
<dbReference type="Gene3D" id="2.40.30.10">
    <property type="entry name" value="Translation factors"/>
    <property type="match status" value="1"/>
</dbReference>
<dbReference type="InterPro" id="IPR050415">
    <property type="entry name" value="MRET"/>
</dbReference>
<reference evidence="3 4" key="1">
    <citation type="journal article" date="2016" name="Nat. Commun.">
        <title>Thousands of microbial genomes shed light on interconnected biogeochemical processes in an aquifer system.</title>
        <authorList>
            <person name="Anantharaman K."/>
            <person name="Brown C.T."/>
            <person name="Hug L.A."/>
            <person name="Sharon I."/>
            <person name="Castelle C.J."/>
            <person name="Probst A.J."/>
            <person name="Thomas B.C."/>
            <person name="Singh A."/>
            <person name="Wilkins M.J."/>
            <person name="Karaoz U."/>
            <person name="Brodie E.L."/>
            <person name="Williams K.H."/>
            <person name="Hubbard S.S."/>
            <person name="Banfield J.F."/>
        </authorList>
    </citation>
    <scope>NUCLEOTIDE SEQUENCE [LARGE SCALE GENOMIC DNA]</scope>
</reference>
<dbReference type="InterPro" id="IPR017927">
    <property type="entry name" value="FAD-bd_FR_type"/>
</dbReference>
<dbReference type="SUPFAM" id="SSF63380">
    <property type="entry name" value="Riboflavin synthase domain-like"/>
    <property type="match status" value="1"/>
</dbReference>
<dbReference type="Proteomes" id="UP000178495">
    <property type="component" value="Unassembled WGS sequence"/>
</dbReference>